<organism evidence="3 4">
    <name type="scientific">Candidatus Pristimantibacillus lignocellulolyticus</name>
    <dbReference type="NCBI Taxonomy" id="2994561"/>
    <lineage>
        <taxon>Bacteria</taxon>
        <taxon>Bacillati</taxon>
        <taxon>Bacillota</taxon>
        <taxon>Bacilli</taxon>
        <taxon>Bacillales</taxon>
        <taxon>Paenibacillaceae</taxon>
        <taxon>Candidatus Pristimantibacillus</taxon>
    </lineage>
</organism>
<dbReference type="Pfam" id="PF07670">
    <property type="entry name" value="Gate"/>
    <property type="match status" value="1"/>
</dbReference>
<dbReference type="NCBIfam" id="TIGR02871">
    <property type="entry name" value="spore_ylbJ"/>
    <property type="match status" value="1"/>
</dbReference>
<feature type="transmembrane region" description="Helical" evidence="1">
    <location>
        <begin position="227"/>
        <end position="248"/>
    </location>
</feature>
<accession>A0A9J6Z9P1</accession>
<name>A0A9J6Z9P1_9BACL</name>
<keyword evidence="1" id="KW-0812">Transmembrane</keyword>
<evidence type="ECO:0000313" key="3">
    <source>
        <dbReference type="EMBL" id="URN92727.1"/>
    </source>
</evidence>
<reference evidence="3" key="1">
    <citation type="submission" date="2022-05" db="EMBL/GenBank/DDBJ databases">
        <title>Novel bacterial taxa in a minimal lignocellulolytic consortium and its capacity to transform plastics disclosed by genome-resolved metagenomics.</title>
        <authorList>
            <person name="Rodriguez C.A.D."/>
            <person name="Diaz-Garcia L."/>
            <person name="Herrera K."/>
            <person name="Tarazona N.A."/>
            <person name="Sproer C."/>
            <person name="Overmann J."/>
            <person name="Jimenez D.J."/>
        </authorList>
    </citation>
    <scope>NUCLEOTIDE SEQUENCE</scope>
    <source>
        <strain evidence="3">MAG5</strain>
    </source>
</reference>
<evidence type="ECO:0000259" key="2">
    <source>
        <dbReference type="Pfam" id="PF07670"/>
    </source>
</evidence>
<keyword evidence="1" id="KW-0472">Membrane</keyword>
<dbReference type="InterPro" id="IPR014226">
    <property type="entry name" value="Spore_IM_YlbJ"/>
</dbReference>
<keyword evidence="1" id="KW-1133">Transmembrane helix</keyword>
<feature type="transmembrane region" description="Helical" evidence="1">
    <location>
        <begin position="122"/>
        <end position="142"/>
    </location>
</feature>
<sequence length="361" mass="39765">MIKTMLHPLSITAYLATIILAFMIIFPNVTLDSALRGVAIWWEVLFPALFPFFVFSELMIGFGLVHFFGKILDPFMRPLFRLPGIGGFVITLGYISGYPVGARITAQLWDQGLLNRREGERLVAFTTSSDPIFLIGAVSIGFFHNSELALILAVSHYSGAFLIGLLMRFHDIKAEKLEQSELPHASTSSISNYRQSKLYTALLAMHQARLMDGRPFSVILQQAIQSALRLMIVVGGLVVFFSVVLGLLTEGHILHMLIITLQHIFQWFGISSSAAEAIVPGLFEVTLGAQQSSLISLSLQHQAAIAVAILSWGGLSVHAQVASLLSHTPIRYMPFLLSRLIHAILSVILLYILWGWLGPAA</sequence>
<feature type="transmembrane region" description="Helical" evidence="1">
    <location>
        <begin position="337"/>
        <end position="357"/>
    </location>
</feature>
<dbReference type="InterPro" id="IPR011642">
    <property type="entry name" value="Gate_dom"/>
</dbReference>
<evidence type="ECO:0000313" key="4">
    <source>
        <dbReference type="Proteomes" id="UP001056756"/>
    </source>
</evidence>
<feature type="transmembrane region" description="Helical" evidence="1">
    <location>
        <begin position="6"/>
        <end position="26"/>
    </location>
</feature>
<feature type="transmembrane region" description="Helical" evidence="1">
    <location>
        <begin position="80"/>
        <end position="101"/>
    </location>
</feature>
<dbReference type="AlphaFoldDB" id="A0A9J6Z9P1"/>
<dbReference type="Proteomes" id="UP001056756">
    <property type="component" value="Chromosome"/>
</dbReference>
<feature type="transmembrane region" description="Helical" evidence="1">
    <location>
        <begin position="148"/>
        <end position="167"/>
    </location>
</feature>
<feature type="domain" description="Nucleoside transporter/FeoB GTPase Gate" evidence="2">
    <location>
        <begin position="44"/>
        <end position="140"/>
    </location>
</feature>
<feature type="transmembrane region" description="Helical" evidence="1">
    <location>
        <begin position="303"/>
        <end position="325"/>
    </location>
</feature>
<dbReference type="KEGG" id="plig:NAG76_12790"/>
<evidence type="ECO:0000256" key="1">
    <source>
        <dbReference type="SAM" id="Phobius"/>
    </source>
</evidence>
<feature type="transmembrane region" description="Helical" evidence="1">
    <location>
        <begin position="38"/>
        <end position="68"/>
    </location>
</feature>
<dbReference type="EMBL" id="CP097899">
    <property type="protein sequence ID" value="URN92727.1"/>
    <property type="molecule type" value="Genomic_DNA"/>
</dbReference>
<proteinExistence type="predicted"/>
<protein>
    <submittedName>
        <fullName evidence="3">Sporulation integral membrane protein YlbJ</fullName>
    </submittedName>
</protein>
<gene>
    <name evidence="3" type="primary">ylbJ</name>
    <name evidence="3" type="ORF">NAG76_12790</name>
</gene>